<dbReference type="PANTHER" id="PTHR47786:SF2">
    <property type="entry name" value="GLYCOSYL HYDROLASE FAMILY 13 CATALYTIC DOMAIN-CONTAINING PROTEIN"/>
    <property type="match status" value="1"/>
</dbReference>
<dbReference type="EMBL" id="OBDZ01000017">
    <property type="protein sequence ID" value="SNY33625.1"/>
    <property type="molecule type" value="Genomic_DNA"/>
</dbReference>
<dbReference type="Gene3D" id="2.60.40.1180">
    <property type="entry name" value="Golgi alpha-mannosidase II"/>
    <property type="match status" value="1"/>
</dbReference>
<reference evidence="3" key="1">
    <citation type="submission" date="2017-09" db="EMBL/GenBank/DDBJ databases">
        <authorList>
            <person name="Varghese N."/>
            <person name="Submissions S."/>
        </authorList>
    </citation>
    <scope>NUCLEOTIDE SEQUENCE [LARGE SCALE GENOMIC DNA]</scope>
    <source>
        <strain evidence="3">MSL47</strain>
    </source>
</reference>
<dbReference type="Gene3D" id="3.20.20.80">
    <property type="entry name" value="Glycosidases"/>
    <property type="match status" value="1"/>
</dbReference>
<proteinExistence type="predicted"/>
<evidence type="ECO:0000313" key="2">
    <source>
        <dbReference type="EMBL" id="SNY33625.1"/>
    </source>
</evidence>
<dbReference type="RefSeq" id="WP_097018346.1">
    <property type="nucleotide sequence ID" value="NZ_OBDZ01000017.1"/>
</dbReference>
<dbReference type="AlphaFoldDB" id="A0A285HD25"/>
<feature type="domain" description="Glycosyl hydrolase family 13 catalytic" evidence="1">
    <location>
        <begin position="12"/>
        <end position="365"/>
    </location>
</feature>
<dbReference type="InterPro" id="IPR017853">
    <property type="entry name" value="GH"/>
</dbReference>
<dbReference type="InterPro" id="IPR041331">
    <property type="entry name" value="Bac_A_amyl_C"/>
</dbReference>
<sequence length="444" mass="51479">MAFDTPIELRNQIIYEAYVRNHSKEGTFNELVKDLDNIKELGVNILWLMPIHPIGQKNKKGELGCPYSIQDYRGINPEYGTLDDFKGLIKAVHQRGMKLMIDVVYNHTAHDSKLFEEHPEWFYRTADGEVGNKVGDWYDVIDLDFNNQELWDYLIDALKYWVELGVDGFRCDVASMIPLDFWKQARTEVAQLKEGVIWLAESVEPDFLKALRKNGFVGLSDAELYQAFDVSYDYDTFLYFKKYKSGEISFSQYLEKVRMQEYIYPANYVKMRFIENHDQARARRLLAVKEDLYNWTTFYYFQQGLTLIYGGQETDDIISPSLFDSDPVDWTLLDEYYVDLLKDLGEIKKDEIFAKGHYEILDSGRVGVVVATYQLNNRLMVGVFNLEQKLGDISVPVPDGTYENLISAKQIKVEDGKMTLGVEPIIFALEVKEEEGQKVILAEL</sequence>
<dbReference type="CDD" id="cd11313">
    <property type="entry name" value="AmyAc_arch_bac_AmyA"/>
    <property type="match status" value="1"/>
</dbReference>
<organism evidence="2 3">
    <name type="scientific">Orenia metallireducens</name>
    <dbReference type="NCBI Taxonomy" id="1413210"/>
    <lineage>
        <taxon>Bacteria</taxon>
        <taxon>Bacillati</taxon>
        <taxon>Bacillota</taxon>
        <taxon>Clostridia</taxon>
        <taxon>Halanaerobiales</taxon>
        <taxon>Halobacteroidaceae</taxon>
        <taxon>Orenia</taxon>
    </lineage>
</organism>
<dbReference type="InterPro" id="IPR006047">
    <property type="entry name" value="GH13_cat_dom"/>
</dbReference>
<dbReference type="Proteomes" id="UP000219573">
    <property type="component" value="Unassembled WGS sequence"/>
</dbReference>
<accession>A0A285HD25</accession>
<dbReference type="GO" id="GO:0005975">
    <property type="term" value="P:carbohydrate metabolic process"/>
    <property type="evidence" value="ECO:0007669"/>
    <property type="project" value="InterPro"/>
</dbReference>
<dbReference type="Pfam" id="PF18612">
    <property type="entry name" value="Bac_A_amyl_C"/>
    <property type="match status" value="1"/>
</dbReference>
<protein>
    <submittedName>
        <fullName evidence="2">Maltogenic amylase</fullName>
    </submittedName>
</protein>
<evidence type="ECO:0000259" key="1">
    <source>
        <dbReference type="SMART" id="SM00642"/>
    </source>
</evidence>
<dbReference type="SUPFAM" id="SSF51445">
    <property type="entry name" value="(Trans)glycosidases"/>
    <property type="match status" value="1"/>
</dbReference>
<dbReference type="STRING" id="1413210.U472_10915"/>
<evidence type="ECO:0000313" key="3">
    <source>
        <dbReference type="Proteomes" id="UP000219573"/>
    </source>
</evidence>
<dbReference type="Pfam" id="PF00128">
    <property type="entry name" value="Alpha-amylase"/>
    <property type="match status" value="2"/>
</dbReference>
<gene>
    <name evidence="2" type="ORF">SAMN06265827_11747</name>
</gene>
<dbReference type="SMART" id="SM00642">
    <property type="entry name" value="Aamy"/>
    <property type="match status" value="1"/>
</dbReference>
<dbReference type="OrthoDB" id="9805159at2"/>
<name>A0A285HD25_9FIRM</name>
<keyword evidence="3" id="KW-1185">Reference proteome</keyword>
<dbReference type="PANTHER" id="PTHR47786">
    <property type="entry name" value="ALPHA-1,4-GLUCAN:MALTOSE-1-PHOSPHATE MALTOSYLTRANSFERASE"/>
    <property type="match status" value="1"/>
</dbReference>
<dbReference type="InterPro" id="IPR013780">
    <property type="entry name" value="Glyco_hydro_b"/>
</dbReference>